<reference evidence="5 6" key="1">
    <citation type="submission" date="2018-06" db="EMBL/GenBank/DDBJ databases">
        <title>Genomic Encyclopedia of Archaeal and Bacterial Type Strains, Phase II (KMG-II): from individual species to whole genera.</title>
        <authorList>
            <person name="Goeker M."/>
        </authorList>
    </citation>
    <scope>NUCLEOTIDE SEQUENCE [LARGE SCALE GENOMIC DNA]</scope>
    <source>
        <strain evidence="5 6">DSM 13087</strain>
    </source>
</reference>
<evidence type="ECO:0000259" key="4">
    <source>
        <dbReference type="Pfam" id="PF00535"/>
    </source>
</evidence>
<evidence type="ECO:0000256" key="2">
    <source>
        <dbReference type="ARBA" id="ARBA00022676"/>
    </source>
</evidence>
<dbReference type="SUPFAM" id="SSF53448">
    <property type="entry name" value="Nucleotide-diphospho-sugar transferases"/>
    <property type="match status" value="1"/>
</dbReference>
<dbReference type="InterPro" id="IPR001173">
    <property type="entry name" value="Glyco_trans_2-like"/>
</dbReference>
<proteinExistence type="inferred from homology"/>
<organism evidence="5 6">
    <name type="scientific">Roseinatronobacter thiooxidans</name>
    <dbReference type="NCBI Taxonomy" id="121821"/>
    <lineage>
        <taxon>Bacteria</taxon>
        <taxon>Pseudomonadati</taxon>
        <taxon>Pseudomonadota</taxon>
        <taxon>Alphaproteobacteria</taxon>
        <taxon>Rhodobacterales</taxon>
        <taxon>Paracoccaceae</taxon>
        <taxon>Roseinatronobacter</taxon>
    </lineage>
</organism>
<dbReference type="Proteomes" id="UP000249364">
    <property type="component" value="Unassembled WGS sequence"/>
</dbReference>
<dbReference type="RefSeq" id="WP_170124754.1">
    <property type="nucleotide sequence ID" value="NZ_MEHT01000003.1"/>
</dbReference>
<gene>
    <name evidence="5" type="ORF">LY56_02199</name>
</gene>
<comment type="similarity">
    <text evidence="1">Belongs to the glycosyltransferase 2 family.</text>
</comment>
<keyword evidence="2" id="KW-0328">Glycosyltransferase</keyword>
<dbReference type="PANTHER" id="PTHR43685:SF5">
    <property type="entry name" value="GLYCOSYLTRANSFERASE EPSE-RELATED"/>
    <property type="match status" value="1"/>
</dbReference>
<evidence type="ECO:0000256" key="3">
    <source>
        <dbReference type="ARBA" id="ARBA00022679"/>
    </source>
</evidence>
<evidence type="ECO:0000256" key="1">
    <source>
        <dbReference type="ARBA" id="ARBA00006739"/>
    </source>
</evidence>
<evidence type="ECO:0000313" key="6">
    <source>
        <dbReference type="Proteomes" id="UP000249364"/>
    </source>
</evidence>
<dbReference type="InterPro" id="IPR050834">
    <property type="entry name" value="Glycosyltransf_2"/>
</dbReference>
<accession>A0A2W7QLQ5</accession>
<feature type="domain" description="Glycosyltransferase 2-like" evidence="4">
    <location>
        <begin position="11"/>
        <end position="120"/>
    </location>
</feature>
<keyword evidence="6" id="KW-1185">Reference proteome</keyword>
<dbReference type="GO" id="GO:0016757">
    <property type="term" value="F:glycosyltransferase activity"/>
    <property type="evidence" value="ECO:0007669"/>
    <property type="project" value="UniProtKB-KW"/>
</dbReference>
<dbReference type="Gene3D" id="3.90.550.10">
    <property type="entry name" value="Spore Coat Polysaccharide Biosynthesis Protein SpsA, Chain A"/>
    <property type="match status" value="1"/>
</dbReference>
<dbReference type="AlphaFoldDB" id="A0A2W7QLQ5"/>
<keyword evidence="3 5" id="KW-0808">Transferase</keyword>
<comment type="caution">
    <text evidence="5">The sequence shown here is derived from an EMBL/GenBank/DDBJ whole genome shotgun (WGS) entry which is preliminary data.</text>
</comment>
<sequence length="516" mass="57380">MADLPAPSVGVVIRTKDRPVFVKRALATVMAQTHRNFHIILVNDGGDLSQLQAALAPDGVLIVPQERFTLLNLNPGLGRSAAFNRGVAALQTDFVTCLDDDDTWDADFMSALLAFFLETVPSVPDLGGVGAQVIALKEEIIGTGADTEIRIIGEDSLPAAFHRGEFFLNPLAYACYRQDIYPVQWMMRRDAVLQIGGFPEHFDVMEDRAFMNRFLARWRMAILDRRLAYHHRRIQRAEDRTRNVLLNTLDNPSYDWRYFSDLARPAIDLETDSAMAAIIRSIISDLLSEVNYETSAIWQKVDGEMRSLRAQLAEDRDALLHQLETVPAGRAPAPKNAMGSDRLMSQPALFDLWKVFPQGEHAQYVTPNTAFAQRLSLSINAPQYGLLLHASSHTHKLVLQIPDTGDWAALEMRLDGLAAAGQGLQCHVQIDAAEDYLFETALQHRVTTENGEIRHDAGAFAVHACNAGTGSIISRDIPAAWLHSVSQPKLSIIFPRRCQNFRFICTNLVVGPHAQV</sequence>
<dbReference type="EMBL" id="QKZQ01000009">
    <property type="protein sequence ID" value="PZX42209.1"/>
    <property type="molecule type" value="Genomic_DNA"/>
</dbReference>
<name>A0A2W7QLQ5_9RHOB</name>
<dbReference type="InterPro" id="IPR029044">
    <property type="entry name" value="Nucleotide-diphossugar_trans"/>
</dbReference>
<protein>
    <submittedName>
        <fullName evidence="5">GT2 family glycosyltransferase</fullName>
    </submittedName>
</protein>
<dbReference type="Pfam" id="PF00535">
    <property type="entry name" value="Glycos_transf_2"/>
    <property type="match status" value="1"/>
</dbReference>
<dbReference type="CDD" id="cd00761">
    <property type="entry name" value="Glyco_tranf_GTA_type"/>
    <property type="match status" value="1"/>
</dbReference>
<evidence type="ECO:0000313" key="5">
    <source>
        <dbReference type="EMBL" id="PZX42209.1"/>
    </source>
</evidence>
<dbReference type="STRING" id="121821.GCA_001870675_01217"/>
<dbReference type="PANTHER" id="PTHR43685">
    <property type="entry name" value="GLYCOSYLTRANSFERASE"/>
    <property type="match status" value="1"/>
</dbReference>